<keyword evidence="1" id="KW-0812">Transmembrane</keyword>
<feature type="transmembrane region" description="Helical" evidence="1">
    <location>
        <begin position="6"/>
        <end position="22"/>
    </location>
</feature>
<dbReference type="RefSeq" id="WP_090653730.1">
    <property type="nucleotide sequence ID" value="NZ_CP015031.1"/>
</dbReference>
<accession>A0A1G5ADF6</accession>
<organism evidence="2 3">
    <name type="scientific">Basfia succiniciproducens</name>
    <dbReference type="NCBI Taxonomy" id="653940"/>
    <lineage>
        <taxon>Bacteria</taxon>
        <taxon>Pseudomonadati</taxon>
        <taxon>Pseudomonadota</taxon>
        <taxon>Gammaproteobacteria</taxon>
        <taxon>Pasteurellales</taxon>
        <taxon>Pasteurellaceae</taxon>
        <taxon>Basfia</taxon>
    </lineage>
</organism>
<name>A0A1G5ADF6_9PAST</name>
<proteinExistence type="predicted"/>
<dbReference type="EMBL" id="FMUQ01000002">
    <property type="protein sequence ID" value="SCX75912.1"/>
    <property type="molecule type" value="Genomic_DNA"/>
</dbReference>
<dbReference type="Proteomes" id="UP000199588">
    <property type="component" value="Unassembled WGS sequence"/>
</dbReference>
<evidence type="ECO:0000313" key="3">
    <source>
        <dbReference type="Proteomes" id="UP000199588"/>
    </source>
</evidence>
<evidence type="ECO:0000256" key="1">
    <source>
        <dbReference type="SAM" id="Phobius"/>
    </source>
</evidence>
<sequence>MRKIYIILFITLFLSGCSLFLFRESYTLNRYAGWINAKTKQEVSNEDFSYCNKKAIRQITGRDSYENISLDEFYKTYPILGKCLYERGYVFQVKSIVYCYNRQEECQAYKNYIKWF</sequence>
<evidence type="ECO:0000313" key="2">
    <source>
        <dbReference type="EMBL" id="SCX75912.1"/>
    </source>
</evidence>
<comment type="caution">
    <text evidence="2">The sequence shown here is derived from an EMBL/GenBank/DDBJ whole genome shotgun (WGS) entry which is preliminary data.</text>
</comment>
<keyword evidence="1" id="KW-0472">Membrane</keyword>
<evidence type="ECO:0008006" key="4">
    <source>
        <dbReference type="Google" id="ProtNLM"/>
    </source>
</evidence>
<reference evidence="2 3" key="1">
    <citation type="submission" date="2016-10" db="EMBL/GenBank/DDBJ databases">
        <authorList>
            <person name="Varghese N."/>
            <person name="Submissions S."/>
        </authorList>
    </citation>
    <scope>NUCLEOTIDE SEQUENCE [LARGE SCALE GENOMIC DNA]</scope>
    <source>
        <strain evidence="2 3">DSM 22022</strain>
    </source>
</reference>
<protein>
    <recommendedName>
        <fullName evidence="4">Lipoprotein</fullName>
    </recommendedName>
</protein>
<gene>
    <name evidence="2" type="ORF">SAMN02910354_00181</name>
</gene>
<dbReference type="PROSITE" id="PS51257">
    <property type="entry name" value="PROKAR_LIPOPROTEIN"/>
    <property type="match status" value="1"/>
</dbReference>
<keyword evidence="3" id="KW-1185">Reference proteome</keyword>
<keyword evidence="1" id="KW-1133">Transmembrane helix</keyword>